<feature type="region of interest" description="Disordered" evidence="12">
    <location>
        <begin position="102"/>
        <end position="121"/>
    </location>
</feature>
<accession>A0A9P6QED2</accession>
<evidence type="ECO:0000256" key="10">
    <source>
        <dbReference type="ARBA" id="ARBA00022801"/>
    </source>
</evidence>
<dbReference type="InterPro" id="IPR015940">
    <property type="entry name" value="UBA"/>
</dbReference>
<keyword evidence="9" id="KW-0064">Aspartyl protease</keyword>
<dbReference type="GO" id="GO:0004190">
    <property type="term" value="F:aspartic-type endopeptidase activity"/>
    <property type="evidence" value="ECO:0007669"/>
    <property type="project" value="UniProtKB-KW"/>
</dbReference>
<dbReference type="AlphaFoldDB" id="A0A9P6QED2"/>
<dbReference type="SUPFAM" id="SSF50630">
    <property type="entry name" value="Acid proteases"/>
    <property type="match status" value="1"/>
</dbReference>
<evidence type="ECO:0000313" key="15">
    <source>
        <dbReference type="EMBL" id="KAG0266566.1"/>
    </source>
</evidence>
<evidence type="ECO:0000256" key="1">
    <source>
        <dbReference type="ARBA" id="ARBA00003231"/>
    </source>
</evidence>
<evidence type="ECO:0000256" key="8">
    <source>
        <dbReference type="ARBA" id="ARBA00022670"/>
    </source>
</evidence>
<dbReference type="Pfam" id="PF00240">
    <property type="entry name" value="ubiquitin"/>
    <property type="match status" value="1"/>
</dbReference>
<dbReference type="SUPFAM" id="SSF54236">
    <property type="entry name" value="Ubiquitin-like"/>
    <property type="match status" value="1"/>
</dbReference>
<feature type="domain" description="Ubiquitin-like" evidence="14">
    <location>
        <begin position="1"/>
        <end position="70"/>
    </location>
</feature>
<keyword evidence="11" id="KW-0653">Protein transport</keyword>
<dbReference type="SUPFAM" id="SSF46934">
    <property type="entry name" value="UBA-like"/>
    <property type="match status" value="1"/>
</dbReference>
<evidence type="ECO:0000256" key="9">
    <source>
        <dbReference type="ARBA" id="ARBA00022750"/>
    </source>
</evidence>
<evidence type="ECO:0000259" key="14">
    <source>
        <dbReference type="PROSITE" id="PS50053"/>
    </source>
</evidence>
<dbReference type="InterPro" id="IPR057273">
    <property type="entry name" value="Ddi1/2_HDD"/>
</dbReference>
<dbReference type="GO" id="GO:0003684">
    <property type="term" value="F:damaged DNA binding"/>
    <property type="evidence" value="ECO:0007669"/>
    <property type="project" value="InterPro"/>
</dbReference>
<dbReference type="GO" id="GO:0006289">
    <property type="term" value="P:nucleotide-excision repair"/>
    <property type="evidence" value="ECO:0007669"/>
    <property type="project" value="InterPro"/>
</dbReference>
<dbReference type="Proteomes" id="UP000807716">
    <property type="component" value="Unassembled WGS sequence"/>
</dbReference>
<proteinExistence type="inferred from homology"/>
<sequence>MRVSVLTESGDLHHLEFDSQMELENIKALLEADTGVPADDQRLFYNTIELVDPKATLQTYSVNQDDIIELRRNSTLTRAARRPNAAPAAAAAAAAAGARIPPAAGGVHPGQISQGGGNAHDAEQIRQHVLSDPALLAQLRERQPHLAEAAINNPSRFHTMIRELDVQRRDAEQQRMMEIQTLNENPFDLDAQQRIEEAIRLENVAANLEAALEYNPESFGRVTMLYIEVEVNGHPVKAFVDSGAQATIMSPQCAEACGIMRLVDKRFAGVARGVGVAKILGRVHSAQIRVGRDLFLACSFTIMEGKDVDLLFGLDMLKRHQACIDLRKNALVINDTEIPFLSEHELPQNAKVQGELTPEELAQIGGSVPHTSGSGSAPAAAGSGSGAASSSSSSSTPAPTPSPASTTSVAAPIASTPAVAASTTTPAAALTASSARPSGGRPAQSTAHSNEKIETLMALGFSRDRVIAALDAAGGNVDLAAGFLF</sequence>
<keyword evidence="8" id="KW-0645">Protease</keyword>
<organism evidence="15 16">
    <name type="scientific">Actinomortierella ambigua</name>
    <dbReference type="NCBI Taxonomy" id="1343610"/>
    <lineage>
        <taxon>Eukaryota</taxon>
        <taxon>Fungi</taxon>
        <taxon>Fungi incertae sedis</taxon>
        <taxon>Mucoromycota</taxon>
        <taxon>Mortierellomycotina</taxon>
        <taxon>Mortierellomycetes</taxon>
        <taxon>Mortierellales</taxon>
        <taxon>Mortierellaceae</taxon>
        <taxon>Actinomortierella</taxon>
    </lineage>
</organism>
<comment type="function">
    <text evidence="1">Probable aspartic protease. May be involved in the regulation of exocytosis. Acts as a linker between the 19S proteasome and polyubiquitinated proteins via UBA domain interactions with ubiquitin for their subsequent degradation. Required for S-phase checkpoint control.</text>
</comment>
<dbReference type="CDD" id="cd05479">
    <property type="entry name" value="RP_DDI"/>
    <property type="match status" value="1"/>
</dbReference>
<dbReference type="SMART" id="SM00165">
    <property type="entry name" value="UBA"/>
    <property type="match status" value="1"/>
</dbReference>
<comment type="subcellular location">
    <subcellularLocation>
        <location evidence="2">Cytoplasm</location>
    </subcellularLocation>
</comment>
<comment type="similarity">
    <text evidence="3">Belongs to the DDI1 family.</text>
</comment>
<keyword evidence="6" id="KW-0813">Transport</keyword>
<feature type="compositionally biased region" description="Low complexity" evidence="12">
    <location>
        <begin position="371"/>
        <end position="435"/>
    </location>
</feature>
<dbReference type="CDD" id="cd14309">
    <property type="entry name" value="UBA_scDdi1_like"/>
    <property type="match status" value="1"/>
</dbReference>
<dbReference type="InterPro" id="IPR036353">
    <property type="entry name" value="XPC-bd_sf"/>
</dbReference>
<evidence type="ECO:0000259" key="13">
    <source>
        <dbReference type="PROSITE" id="PS50030"/>
    </source>
</evidence>
<comment type="subunit">
    <text evidence="4">Binds ubiquitin and polyubiquitinated proteins.</text>
</comment>
<dbReference type="OrthoDB" id="1047367at2759"/>
<evidence type="ECO:0000256" key="12">
    <source>
        <dbReference type="SAM" id="MobiDB-lite"/>
    </source>
</evidence>
<dbReference type="InterPro" id="IPR000626">
    <property type="entry name" value="Ubiquitin-like_dom"/>
</dbReference>
<dbReference type="GO" id="GO:0005737">
    <property type="term" value="C:cytoplasm"/>
    <property type="evidence" value="ECO:0007669"/>
    <property type="project" value="UniProtKB-SubCell"/>
</dbReference>
<dbReference type="InterPro" id="IPR033882">
    <property type="entry name" value="DDI1_N"/>
</dbReference>
<evidence type="ECO:0000256" key="5">
    <source>
        <dbReference type="ARBA" id="ARBA00021491"/>
    </source>
</evidence>
<dbReference type="InterPro" id="IPR021109">
    <property type="entry name" value="Peptidase_aspartic_dom_sf"/>
</dbReference>
<evidence type="ECO:0000256" key="3">
    <source>
        <dbReference type="ARBA" id="ARBA00009136"/>
    </source>
</evidence>
<gene>
    <name evidence="15" type="primary">DDI1</name>
    <name evidence="15" type="ORF">DFQ27_009676</name>
</gene>
<evidence type="ECO:0000256" key="7">
    <source>
        <dbReference type="ARBA" id="ARBA00022490"/>
    </source>
</evidence>
<evidence type="ECO:0000256" key="6">
    <source>
        <dbReference type="ARBA" id="ARBA00022448"/>
    </source>
</evidence>
<dbReference type="Gene3D" id="3.10.20.90">
    <property type="entry name" value="Phosphatidylinositol 3-kinase Catalytic Subunit, Chain A, domain 1"/>
    <property type="match status" value="1"/>
</dbReference>
<evidence type="ECO:0000256" key="2">
    <source>
        <dbReference type="ARBA" id="ARBA00004496"/>
    </source>
</evidence>
<protein>
    <recommendedName>
        <fullName evidence="5">DNA damage-inducible protein 1</fullName>
    </recommendedName>
</protein>
<dbReference type="PROSITE" id="PS50053">
    <property type="entry name" value="UBIQUITIN_2"/>
    <property type="match status" value="1"/>
</dbReference>
<dbReference type="Gene3D" id="1.10.8.10">
    <property type="entry name" value="DNA helicase RuvA subunit, C-terminal domain"/>
    <property type="match status" value="1"/>
</dbReference>
<dbReference type="SUPFAM" id="SSF101238">
    <property type="entry name" value="XPC-binding domain"/>
    <property type="match status" value="1"/>
</dbReference>
<dbReference type="PANTHER" id="PTHR15397">
    <property type="entry name" value="SODIUM-GLUCOSE COTRANSPORTER REGULATORY PROTEIN -RELATED"/>
    <property type="match status" value="1"/>
</dbReference>
<dbReference type="PANTHER" id="PTHR15397:SF3">
    <property type="entry name" value="DNA DAMAGE INDUCIBLE 1 HOMOLOG 2"/>
    <property type="match status" value="1"/>
</dbReference>
<dbReference type="InterPro" id="IPR009060">
    <property type="entry name" value="UBA-like_sf"/>
</dbReference>
<dbReference type="Pfam" id="PF09668">
    <property type="entry name" value="Asp_protease"/>
    <property type="match status" value="1"/>
</dbReference>
<dbReference type="GO" id="GO:0015031">
    <property type="term" value="P:protein transport"/>
    <property type="evidence" value="ECO:0007669"/>
    <property type="project" value="UniProtKB-KW"/>
</dbReference>
<dbReference type="InterPro" id="IPR019103">
    <property type="entry name" value="Peptidase_aspartic_DDI1-type"/>
</dbReference>
<feature type="region of interest" description="Disordered" evidence="12">
    <location>
        <begin position="364"/>
        <end position="451"/>
    </location>
</feature>
<dbReference type="Pfam" id="PF00627">
    <property type="entry name" value="UBA"/>
    <property type="match status" value="1"/>
</dbReference>
<dbReference type="Gene3D" id="2.40.70.10">
    <property type="entry name" value="Acid Proteases"/>
    <property type="match status" value="1"/>
</dbReference>
<dbReference type="Pfam" id="PF24669">
    <property type="entry name" value="Ddi2_HDD"/>
    <property type="match status" value="1"/>
</dbReference>
<dbReference type="EMBL" id="JAAAJB010000091">
    <property type="protein sequence ID" value="KAG0266566.1"/>
    <property type="molecule type" value="Genomic_DNA"/>
</dbReference>
<name>A0A9P6QED2_9FUNG</name>
<dbReference type="CDD" id="cd01796">
    <property type="entry name" value="Ubl_Ddi1_like"/>
    <property type="match status" value="1"/>
</dbReference>
<keyword evidence="16" id="KW-1185">Reference proteome</keyword>
<evidence type="ECO:0000256" key="4">
    <source>
        <dbReference type="ARBA" id="ARBA00011128"/>
    </source>
</evidence>
<evidence type="ECO:0000256" key="11">
    <source>
        <dbReference type="ARBA" id="ARBA00022927"/>
    </source>
</evidence>
<dbReference type="InterPro" id="IPR029071">
    <property type="entry name" value="Ubiquitin-like_domsf"/>
</dbReference>
<evidence type="ECO:0000313" key="16">
    <source>
        <dbReference type="Proteomes" id="UP000807716"/>
    </source>
</evidence>
<comment type="caution">
    <text evidence="15">The sequence shown here is derived from an EMBL/GenBank/DDBJ whole genome shotgun (WGS) entry which is preliminary data.</text>
</comment>
<keyword evidence="7" id="KW-0963">Cytoplasm</keyword>
<dbReference type="SMART" id="SM00213">
    <property type="entry name" value="UBQ"/>
    <property type="match status" value="1"/>
</dbReference>
<dbReference type="PROSITE" id="PS50030">
    <property type="entry name" value="UBA"/>
    <property type="match status" value="1"/>
</dbReference>
<reference evidence="15" key="1">
    <citation type="journal article" date="2020" name="Fungal Divers.">
        <title>Resolving the Mortierellaceae phylogeny through synthesis of multi-gene phylogenetics and phylogenomics.</title>
        <authorList>
            <person name="Vandepol N."/>
            <person name="Liber J."/>
            <person name="Desiro A."/>
            <person name="Na H."/>
            <person name="Kennedy M."/>
            <person name="Barry K."/>
            <person name="Grigoriev I.V."/>
            <person name="Miller A.N."/>
            <person name="O'Donnell K."/>
            <person name="Stajich J.E."/>
            <person name="Bonito G."/>
        </authorList>
    </citation>
    <scope>NUCLEOTIDE SEQUENCE</scope>
    <source>
        <strain evidence="15">BC1065</strain>
    </source>
</reference>
<feature type="domain" description="UBA" evidence="13">
    <location>
        <begin position="448"/>
        <end position="485"/>
    </location>
</feature>
<dbReference type="GO" id="GO:0043161">
    <property type="term" value="P:proteasome-mediated ubiquitin-dependent protein catabolic process"/>
    <property type="evidence" value="ECO:0007669"/>
    <property type="project" value="InterPro"/>
</dbReference>
<keyword evidence="10" id="KW-0378">Hydrolase</keyword>